<protein>
    <submittedName>
        <fullName evidence="1">Uncharacterized protein</fullName>
    </submittedName>
</protein>
<keyword evidence="2" id="KW-1185">Reference proteome</keyword>
<dbReference type="Proteomes" id="UP000321258">
    <property type="component" value="Unassembled WGS sequence"/>
</dbReference>
<dbReference type="RefSeq" id="WP_147079936.1">
    <property type="nucleotide sequence ID" value="NZ_BJZT01000032.1"/>
</dbReference>
<dbReference type="OrthoDB" id="7997604at2"/>
<reference evidence="1 2" key="1">
    <citation type="submission" date="2019-07" db="EMBL/GenBank/DDBJ databases">
        <title>Whole genome shotgun sequence of Methylobacterium haplocladii NBRC 107714.</title>
        <authorList>
            <person name="Hosoyama A."/>
            <person name="Uohara A."/>
            <person name="Ohji S."/>
            <person name="Ichikawa N."/>
        </authorList>
    </citation>
    <scope>NUCLEOTIDE SEQUENCE [LARGE SCALE GENOMIC DNA]</scope>
    <source>
        <strain evidence="1 2">NBRC 107714</strain>
    </source>
</reference>
<gene>
    <name evidence="1" type="ORF">MHA02_29390</name>
</gene>
<name>A0A512IS68_9HYPH</name>
<proteinExistence type="predicted"/>
<dbReference type="EMBL" id="BJZT01000032">
    <property type="protein sequence ID" value="GEP00552.1"/>
    <property type="molecule type" value="Genomic_DNA"/>
</dbReference>
<sequence>MSAAIALSPEQQVVAAWRAGVLSLSPDRIPCPGFIWTEPGPRGRTGVWTAVHRAMLAFLDEWGEEAVRLGWDTNGLFGVHRAAGALRVDSTGALVTVYPHRVVAMTGTEIVLGRKETRSTFRGVTNPGDAIPLWEFKGVHHAR</sequence>
<dbReference type="AlphaFoldDB" id="A0A512IS68"/>
<organism evidence="1 2">
    <name type="scientific">Methylobacterium haplocladii</name>
    <dbReference type="NCBI Taxonomy" id="1176176"/>
    <lineage>
        <taxon>Bacteria</taxon>
        <taxon>Pseudomonadati</taxon>
        <taxon>Pseudomonadota</taxon>
        <taxon>Alphaproteobacteria</taxon>
        <taxon>Hyphomicrobiales</taxon>
        <taxon>Methylobacteriaceae</taxon>
        <taxon>Methylobacterium</taxon>
    </lineage>
</organism>
<comment type="caution">
    <text evidence="1">The sequence shown here is derived from an EMBL/GenBank/DDBJ whole genome shotgun (WGS) entry which is preliminary data.</text>
</comment>
<accession>A0A512IS68</accession>
<evidence type="ECO:0000313" key="2">
    <source>
        <dbReference type="Proteomes" id="UP000321258"/>
    </source>
</evidence>
<evidence type="ECO:0000313" key="1">
    <source>
        <dbReference type="EMBL" id="GEP00552.1"/>
    </source>
</evidence>